<dbReference type="Pfam" id="PF00196">
    <property type="entry name" value="GerE"/>
    <property type="match status" value="1"/>
</dbReference>
<proteinExistence type="predicted"/>
<dbReference type="PANTHER" id="PTHR16305">
    <property type="entry name" value="TESTICULAR SOLUBLE ADENYLYL CYCLASE"/>
    <property type="match status" value="1"/>
</dbReference>
<evidence type="ECO:0000313" key="5">
    <source>
        <dbReference type="EMBL" id="GAA3675665.1"/>
    </source>
</evidence>
<feature type="domain" description="HTH luxR-type" evidence="4">
    <location>
        <begin position="984"/>
        <end position="1041"/>
    </location>
</feature>
<dbReference type="PRINTS" id="PR00038">
    <property type="entry name" value="HTHLUXR"/>
</dbReference>
<dbReference type="Pfam" id="PF13191">
    <property type="entry name" value="AAA_16"/>
    <property type="match status" value="1"/>
</dbReference>
<dbReference type="Gene3D" id="1.10.10.10">
    <property type="entry name" value="Winged helix-like DNA-binding domain superfamily/Winged helix DNA-binding domain"/>
    <property type="match status" value="1"/>
</dbReference>
<organism evidence="5 6">
    <name type="scientific">Nonomuraea antimicrobica</name>
    <dbReference type="NCBI Taxonomy" id="561173"/>
    <lineage>
        <taxon>Bacteria</taxon>
        <taxon>Bacillati</taxon>
        <taxon>Actinomycetota</taxon>
        <taxon>Actinomycetes</taxon>
        <taxon>Streptosporangiales</taxon>
        <taxon>Streptosporangiaceae</taxon>
        <taxon>Nonomuraea</taxon>
    </lineage>
</organism>
<dbReference type="SUPFAM" id="SSF52540">
    <property type="entry name" value="P-loop containing nucleoside triphosphate hydrolases"/>
    <property type="match status" value="1"/>
</dbReference>
<keyword evidence="6" id="KW-1185">Reference proteome</keyword>
<feature type="compositionally biased region" description="Gly residues" evidence="3">
    <location>
        <begin position="107"/>
        <end position="123"/>
    </location>
</feature>
<evidence type="ECO:0000256" key="3">
    <source>
        <dbReference type="SAM" id="MobiDB-lite"/>
    </source>
</evidence>
<reference evidence="6" key="1">
    <citation type="journal article" date="2019" name="Int. J. Syst. Evol. Microbiol.">
        <title>The Global Catalogue of Microorganisms (GCM) 10K type strain sequencing project: providing services to taxonomists for standard genome sequencing and annotation.</title>
        <authorList>
            <consortium name="The Broad Institute Genomics Platform"/>
            <consortium name="The Broad Institute Genome Sequencing Center for Infectious Disease"/>
            <person name="Wu L."/>
            <person name="Ma J."/>
        </authorList>
    </citation>
    <scope>NUCLEOTIDE SEQUENCE [LARGE SCALE GENOMIC DNA]</scope>
    <source>
        <strain evidence="6">JCM 16904</strain>
    </source>
</reference>
<evidence type="ECO:0000256" key="2">
    <source>
        <dbReference type="ARBA" id="ARBA00022840"/>
    </source>
</evidence>
<evidence type="ECO:0000256" key="1">
    <source>
        <dbReference type="ARBA" id="ARBA00022741"/>
    </source>
</evidence>
<evidence type="ECO:0000259" key="4">
    <source>
        <dbReference type="SMART" id="SM00421"/>
    </source>
</evidence>
<dbReference type="CDD" id="cd06170">
    <property type="entry name" value="LuxR_C_like"/>
    <property type="match status" value="1"/>
</dbReference>
<accession>A0ABP7C193</accession>
<dbReference type="Proteomes" id="UP001500902">
    <property type="component" value="Unassembled WGS sequence"/>
</dbReference>
<dbReference type="SUPFAM" id="SSF46894">
    <property type="entry name" value="C-terminal effector domain of the bipartite response regulators"/>
    <property type="match status" value="1"/>
</dbReference>
<dbReference type="EMBL" id="BAAAZP010000086">
    <property type="protein sequence ID" value="GAA3675665.1"/>
    <property type="molecule type" value="Genomic_DNA"/>
</dbReference>
<name>A0ABP7C193_9ACTN</name>
<keyword evidence="2" id="KW-0067">ATP-binding</keyword>
<comment type="caution">
    <text evidence="5">The sequence shown here is derived from an EMBL/GenBank/DDBJ whole genome shotgun (WGS) entry which is preliminary data.</text>
</comment>
<dbReference type="InterPro" id="IPR000792">
    <property type="entry name" value="Tscrpt_reg_LuxR_C"/>
</dbReference>
<keyword evidence="1" id="KW-0547">Nucleotide-binding</keyword>
<sequence length="1048" mass="107482">MFVGRTREVALLRTELRAAAGGAARRVLVEGPEGIGKTALVHRALDGEAGARVLTVSGEEGERDLPLGVLRQIAEEAVRLGLGATGAPTGRRSGRGSCCDSGRDSGRGSGRGPGGGSGCGPGCGPGRDDRLVEAVTGPVGEPDACAAGQAICEVVARVPEGETLALVVDDAQWADRPSLRALGYALRRVRSGRVLVLVVCRDAADPWLPEGLRRLLRGDGTLRVALAGLSASELAALVAGLAPSAHGPGTDGATAVVTPFMAPFVTPFVAPFMVTARAEVVVTATSGMEAAARTTLGAEAAARLREHTLGNPLHARALLDVLPLAVLDDSGARLPAPATYQRPFARRLHACAPATRRLVEACAVLGGRCPLHVAAAVATGIDEPLNALEEAVAAGLLRELPGRLIGFPEPLAVAAAYDGIGVGARARLHLAASRLAEDTGAGLRHRAVAAGGPDEVLAEELASFAAKAAQHGQWQEAAAHLELAAGLTESAGRRDELRTAAMEHVLVGGDVIRAAALAAVHNADPRPVRRYVLGRLALAAGRFDEAYELLAEAWRHAEPGFAADVAEQLAWLHLVTGDPVAAADWARLAIEQPIQGAVARPYDVLALSGALGSPRAGGAVAMGGAPGAASPRPDGVVAAGGAPGAASPRQGGVVTVGGASGAAGSQDGDSLADALAHLARDEPGLAYAVLKRVVAAAGTAGLPHHRLPAEALLAVAEHGLARWDESAARAERALAEAVALGQRWLLPCLAVACVAPLAARGDRERALAHATAAGEAARRMGHAMGERQADLAMELLGAGHWAEGGRSVPGGLVVPVFVPDPRPARIEALVADGRLEEAAAFLAAYEGGASAEGDDGDGDGDGDRAVARQDVAERTGEQGTTEWRRAERLRLGGLLLAARNVPNQAEERFGRALALVGAGVCPLEEARVLLDLGRLLRRTGRRKAAAERLGAARAIFERLGARPLVERCVHELEACGLEPVATVRLGLTPQELSTAMLVAGGLTNRQIARELLISVKTVEYHLGKIYTKLGIGSRVALAAKLAAHTGPT</sequence>
<gene>
    <name evidence="5" type="ORF">GCM10022224_044860</name>
</gene>
<feature type="region of interest" description="Disordered" evidence="3">
    <location>
        <begin position="84"/>
        <end position="123"/>
    </location>
</feature>
<dbReference type="SMART" id="SM00421">
    <property type="entry name" value="HTH_LUXR"/>
    <property type="match status" value="1"/>
</dbReference>
<dbReference type="RefSeq" id="WP_344881203.1">
    <property type="nucleotide sequence ID" value="NZ_BAAAZP010000086.1"/>
</dbReference>
<dbReference type="InterPro" id="IPR027417">
    <property type="entry name" value="P-loop_NTPase"/>
</dbReference>
<dbReference type="InterPro" id="IPR036388">
    <property type="entry name" value="WH-like_DNA-bd_sf"/>
</dbReference>
<protein>
    <recommendedName>
        <fullName evidence="4">HTH luxR-type domain-containing protein</fullName>
    </recommendedName>
</protein>
<dbReference type="InterPro" id="IPR016032">
    <property type="entry name" value="Sig_transdc_resp-reg_C-effctor"/>
</dbReference>
<dbReference type="PANTHER" id="PTHR16305:SF35">
    <property type="entry name" value="TRANSCRIPTIONAL ACTIVATOR DOMAIN"/>
    <property type="match status" value="1"/>
</dbReference>
<evidence type="ECO:0000313" key="6">
    <source>
        <dbReference type="Proteomes" id="UP001500902"/>
    </source>
</evidence>
<dbReference type="InterPro" id="IPR041664">
    <property type="entry name" value="AAA_16"/>
</dbReference>